<accession>A0A0J7INM4</accession>
<organism evidence="1 2">
    <name type="scientific">Chryseobacterium koreense CCUG 49689</name>
    <dbReference type="NCBI Taxonomy" id="1304281"/>
    <lineage>
        <taxon>Bacteria</taxon>
        <taxon>Pseudomonadati</taxon>
        <taxon>Bacteroidota</taxon>
        <taxon>Flavobacteriia</taxon>
        <taxon>Flavobacteriales</taxon>
        <taxon>Weeksellaceae</taxon>
        <taxon>Chryseobacterium group</taxon>
        <taxon>Chryseobacterium</taxon>
    </lineage>
</organism>
<dbReference type="AlphaFoldDB" id="A0A0J7INM4"/>
<evidence type="ECO:0000313" key="2">
    <source>
        <dbReference type="Proteomes" id="UP000035900"/>
    </source>
</evidence>
<dbReference type="STRING" id="1304281.ACM44_14735"/>
<dbReference type="PATRIC" id="fig|1304281.5.peg.3221"/>
<keyword evidence="2" id="KW-1185">Reference proteome</keyword>
<sequence length="175" mass="19905">MGEKVNIQLDFVIDKLTNSIQNIVTGDSFRTVVTRLTKTDLRKVTKKNGWNFDWRKELNNNSLEVYKLSIEENTDIIQGLVSFAVESDYIYMNLLESAPFNIGAKKVYEGVAGNLVAFVCKTSFQRGHEGFVAFTAKTKLIEHYENTLGAYHFGGHKMIIPTHSAKILVEKYFKT</sequence>
<comment type="caution">
    <text evidence="1">The sequence shown here is derived from an EMBL/GenBank/DDBJ whole genome shotgun (WGS) entry which is preliminary data.</text>
</comment>
<dbReference type="OrthoDB" id="956078at2"/>
<dbReference type="RefSeq" id="WP_048500822.1">
    <property type="nucleotide sequence ID" value="NZ_LFNG01000054.1"/>
</dbReference>
<protein>
    <recommendedName>
        <fullName evidence="3">N-acetyltransferase domain-containing protein</fullName>
    </recommendedName>
</protein>
<reference evidence="1 2" key="1">
    <citation type="journal article" date="2004" name="Int. J. Syst. Evol. Microbiol.">
        <title>Kaistella koreensis gen. nov., sp. nov., a novel member of the Chryseobacterium-Bergeyella-Riemerella branch.</title>
        <authorList>
            <person name="Kim M.K."/>
            <person name="Im W.T."/>
            <person name="Shin Y.K."/>
            <person name="Lim J.H."/>
            <person name="Kim S.H."/>
            <person name="Lee B.C."/>
            <person name="Park M.Y."/>
            <person name="Lee K.Y."/>
            <person name="Lee S.T."/>
        </authorList>
    </citation>
    <scope>NUCLEOTIDE SEQUENCE [LARGE SCALE GENOMIC DNA]</scope>
    <source>
        <strain evidence="1 2">CCUG 49689</strain>
    </source>
</reference>
<gene>
    <name evidence="1" type="ORF">ACM44_14735</name>
</gene>
<proteinExistence type="predicted"/>
<dbReference type="Proteomes" id="UP000035900">
    <property type="component" value="Unassembled WGS sequence"/>
</dbReference>
<dbReference type="EMBL" id="LFNG01000054">
    <property type="protein sequence ID" value="KMQ67783.1"/>
    <property type="molecule type" value="Genomic_DNA"/>
</dbReference>
<evidence type="ECO:0008006" key="3">
    <source>
        <dbReference type="Google" id="ProtNLM"/>
    </source>
</evidence>
<evidence type="ECO:0000313" key="1">
    <source>
        <dbReference type="EMBL" id="KMQ67783.1"/>
    </source>
</evidence>
<name>A0A0J7INM4_9FLAO</name>